<dbReference type="GO" id="GO:0005739">
    <property type="term" value="C:mitochondrion"/>
    <property type="evidence" value="ECO:0007669"/>
    <property type="project" value="UniProtKB-SubCell"/>
</dbReference>
<dbReference type="AlphaFoldDB" id="A0A0R5K947"/>
<dbReference type="GO" id="GO:0016020">
    <property type="term" value="C:membrane"/>
    <property type="evidence" value="ECO:0007669"/>
    <property type="project" value="InterPro"/>
</dbReference>
<keyword evidence="3" id="KW-0201">Cytochrome c-type biogenesis</keyword>
<dbReference type="InterPro" id="IPR002541">
    <property type="entry name" value="Cyt_c_assembly"/>
</dbReference>
<evidence type="ECO:0000256" key="1">
    <source>
        <dbReference type="ARBA" id="ARBA00004173"/>
    </source>
</evidence>
<dbReference type="Pfam" id="PF01578">
    <property type="entry name" value="Cytochrom_C_asm"/>
    <property type="match status" value="1"/>
</dbReference>
<sequence>MSSPMERFHYSFFPGAGVAFLTTRSDAFGNTYAFGILLLAYLGYSFRQSPNHLTGQFHLSANAPMLFHLSGTWATHDGSILYGFLLLRSIGFLSCFANVFLNVRTLLQLGERGLKISTVLRRGGRTAGILSPTHGPSSSVSVAAVQYVALCCPWGLGKRVRASLFCNGHMVLEWMAKGIPFVPCLSLFGVLQLDSLTRFLGIWHYRLTRPAYRKWGWGMDWLVFAPMLTGMEDPFVAGVLGVRTEPLAASNPVPLDPVSAIHPPSIYWGALASCFVAGIMRSDLWEWNERPGIFNRNDRVELNWCSRYSFGTVRGSLELNWRPWDHPPNTPMRTTKKLESTRSIARPGAEQVGIIKPPTPFQETSNQRDQLNGNSRRAAGAREWVECSEVGSDQSMLELAIWTCRSFHTVGIMPGSWWAHHELGRGGWWFRDPVENASACSRLIATSSLHAVNRPFLAWWSSLLSIWQWVVCLSGSFSIRSGVLSTVHSFAVD</sequence>
<name>A0A0R5K947_9MAGN</name>
<evidence type="ECO:0000313" key="7">
    <source>
        <dbReference type="EMBL" id="AIG54108.1"/>
    </source>
</evidence>
<dbReference type="PRINTS" id="PR01412">
    <property type="entry name" value="CCBSBIOGNSIS"/>
</dbReference>
<feature type="compositionally biased region" description="Polar residues" evidence="5">
    <location>
        <begin position="361"/>
        <end position="375"/>
    </location>
</feature>
<evidence type="ECO:0000256" key="3">
    <source>
        <dbReference type="ARBA" id="ARBA00022748"/>
    </source>
</evidence>
<dbReference type="PANTHER" id="PTHR43653:SF1">
    <property type="entry name" value="CYTOCHROME C-TYPE BIOGENESIS PROTEIN CCMF"/>
    <property type="match status" value="1"/>
</dbReference>
<reference evidence="7" key="1">
    <citation type="journal article" date="2015" name="Sci. Rep.">
        <title>Massive gene loss in mistletoe (Viscum, Viscaceae) mitochondria.</title>
        <authorList>
            <person name="Petersen G."/>
            <person name="Cuenca A."/>
            <person name="Moller I.M."/>
            <person name="Seberg O."/>
        </authorList>
    </citation>
    <scope>NUCLEOTIDE SEQUENCE</scope>
</reference>
<comment type="subcellular location">
    <subcellularLocation>
        <location evidence="1">Mitochondrion</location>
    </subcellularLocation>
</comment>
<comment type="similarity">
    <text evidence="2">Belongs to the CcmF/CycK/Ccl1/NrfE/CcsA family.</text>
</comment>
<dbReference type="InterPro" id="IPR003569">
    <property type="entry name" value="Cyt_c_biogenesis_plant"/>
</dbReference>
<dbReference type="PRINTS" id="PR01410">
    <property type="entry name" value="CCBIOGENESIS"/>
</dbReference>
<dbReference type="PANTHER" id="PTHR43653">
    <property type="entry name" value="CYTOCHROME C ASSEMBLY PROTEIN-RELATED"/>
    <property type="match status" value="1"/>
</dbReference>
<evidence type="ECO:0000256" key="4">
    <source>
        <dbReference type="ARBA" id="ARBA00023128"/>
    </source>
</evidence>
<gene>
    <name evidence="7" type="primary">ccmFn</name>
</gene>
<dbReference type="GO" id="GO:0017004">
    <property type="term" value="P:cytochrome complex assembly"/>
    <property type="evidence" value="ECO:0007669"/>
    <property type="project" value="UniProtKB-KW"/>
</dbReference>
<dbReference type="GO" id="GO:0020037">
    <property type="term" value="F:heme binding"/>
    <property type="evidence" value="ECO:0007669"/>
    <property type="project" value="InterPro"/>
</dbReference>
<feature type="domain" description="Cytochrome c assembly protein" evidence="6">
    <location>
        <begin position="396"/>
        <end position="481"/>
    </location>
</feature>
<keyword evidence="4 7" id="KW-0496">Mitochondrion</keyword>
<accession>A0A0R5K947</accession>
<dbReference type="EMBL" id="KJ146763">
    <property type="protein sequence ID" value="AIG54108.1"/>
    <property type="molecule type" value="Genomic_DNA"/>
</dbReference>
<evidence type="ECO:0000256" key="2">
    <source>
        <dbReference type="ARBA" id="ARBA00009186"/>
    </source>
</evidence>
<evidence type="ECO:0000259" key="6">
    <source>
        <dbReference type="Pfam" id="PF01578"/>
    </source>
</evidence>
<feature type="region of interest" description="Disordered" evidence="5">
    <location>
        <begin position="347"/>
        <end position="377"/>
    </location>
</feature>
<evidence type="ECO:0000256" key="5">
    <source>
        <dbReference type="SAM" id="MobiDB-lite"/>
    </source>
</evidence>
<dbReference type="GO" id="GO:0015232">
    <property type="term" value="F:heme transmembrane transporter activity"/>
    <property type="evidence" value="ECO:0007669"/>
    <property type="project" value="InterPro"/>
</dbReference>
<dbReference type="InterPro" id="IPR003567">
    <property type="entry name" value="Cyt_c_biogenesis"/>
</dbReference>
<organism evidence="7">
    <name type="scientific">Viscum crassulae</name>
    <dbReference type="NCBI Taxonomy" id="1522199"/>
    <lineage>
        <taxon>Eukaryota</taxon>
        <taxon>Viridiplantae</taxon>
        <taxon>Streptophyta</taxon>
        <taxon>Embryophyta</taxon>
        <taxon>Tracheophyta</taxon>
        <taxon>Spermatophyta</taxon>
        <taxon>Magnoliopsida</taxon>
        <taxon>eudicotyledons</taxon>
        <taxon>Gunneridae</taxon>
        <taxon>Pentapetalae</taxon>
        <taxon>Santalales</taxon>
        <taxon>Viscaceae</taxon>
        <taxon>Viscum</taxon>
    </lineage>
</organism>
<protein>
    <submittedName>
        <fullName evidence="7">Cytochrome c maturation protein CcmFn</fullName>
    </submittedName>
</protein>
<geneLocation type="mitochondrion" evidence="7"/>
<proteinExistence type="inferred from homology"/>